<dbReference type="PANTHER" id="PTHR13377">
    <property type="entry name" value="PLACENTAL PROTEIN 6"/>
    <property type="match status" value="1"/>
</dbReference>
<dbReference type="SMART" id="SM01160">
    <property type="entry name" value="DUF1751"/>
    <property type="match status" value="1"/>
</dbReference>
<evidence type="ECO:0008006" key="8">
    <source>
        <dbReference type="Google" id="ProtNLM"/>
    </source>
</evidence>
<evidence type="ECO:0000256" key="5">
    <source>
        <dbReference type="SAM" id="MobiDB-lite"/>
    </source>
</evidence>
<evidence type="ECO:0000256" key="1">
    <source>
        <dbReference type="ARBA" id="ARBA00004141"/>
    </source>
</evidence>
<evidence type="ECO:0000256" key="4">
    <source>
        <dbReference type="ARBA" id="ARBA00023136"/>
    </source>
</evidence>
<accession>A0A6V7QCR9</accession>
<feature type="transmembrane region" description="Helical" evidence="6">
    <location>
        <begin position="151"/>
        <end position="176"/>
    </location>
</feature>
<dbReference type="GO" id="GO:0006890">
    <property type="term" value="P:retrograde vesicle-mediated transport, Golgi to endoplasmic reticulum"/>
    <property type="evidence" value="ECO:0007669"/>
    <property type="project" value="InterPro"/>
</dbReference>
<feature type="transmembrane region" description="Helical" evidence="6">
    <location>
        <begin position="119"/>
        <end position="139"/>
    </location>
</feature>
<feature type="region of interest" description="Disordered" evidence="5">
    <location>
        <begin position="31"/>
        <end position="52"/>
    </location>
</feature>
<protein>
    <recommendedName>
        <fullName evidence="8">Rhomboid-like protein 19</fullName>
    </recommendedName>
</protein>
<gene>
    <name evidence="7" type="ORF">CB5_LOCUS24123</name>
</gene>
<name>A0A6V7QCR9_ANACO</name>
<dbReference type="PANTHER" id="PTHR13377:SF14">
    <property type="entry name" value="RHOMBOID-LIKE PROTEIN 19"/>
    <property type="match status" value="1"/>
</dbReference>
<feature type="compositionally biased region" description="Basic residues" evidence="5">
    <location>
        <begin position="41"/>
        <end position="52"/>
    </location>
</feature>
<keyword evidence="3 6" id="KW-1133">Transmembrane helix</keyword>
<dbReference type="AlphaFoldDB" id="A0A6V7QCR9"/>
<keyword evidence="2 6" id="KW-0812">Transmembrane</keyword>
<evidence type="ECO:0000313" key="7">
    <source>
        <dbReference type="EMBL" id="CAD1840912.1"/>
    </source>
</evidence>
<dbReference type="InterPro" id="IPR013861">
    <property type="entry name" value="TMEM115/Pdh1/Rbl19"/>
</dbReference>
<feature type="region of interest" description="Disordered" evidence="5">
    <location>
        <begin position="306"/>
        <end position="365"/>
    </location>
</feature>
<feature type="transmembrane region" description="Helical" evidence="6">
    <location>
        <begin position="182"/>
        <end position="201"/>
    </location>
</feature>
<dbReference type="GO" id="GO:0005794">
    <property type="term" value="C:Golgi apparatus"/>
    <property type="evidence" value="ECO:0007669"/>
    <property type="project" value="TreeGrafter"/>
</dbReference>
<feature type="transmembrane region" description="Helical" evidence="6">
    <location>
        <begin position="20"/>
        <end position="38"/>
    </location>
</feature>
<dbReference type="Pfam" id="PF08551">
    <property type="entry name" value="DUF1751"/>
    <property type="match status" value="1"/>
</dbReference>
<sequence length="365" mass="40551">MHFAHFRTPVKLLANSSPLITTTIVVVGGGGGGGGGGGDRRRSRSRRGSNAWRRRRRRRVGGKFFSRFTRLCKGLAVILIAGFVLLQVLPSALAYLALIPARTIPFAWNLITAGYIEQSLPGVCFSLLLGFPLMSPFLWKFLEPLWGAKEFVKFIFVVNLLTSVAVFVTAIALYYITTEERYLYTPLSGFYGVLAGFLVGIKQIMPDQELLKIKAKWVPSLVILFAVAISFFVAESLSYLPTLLSGFYMSWIYLRYFQKYPETSLKGDPSDEFSFSSFFPEFLRPIIDPIASIFDKIFCGRRSEGSVESRGYTMGDTPLPGSDPIEATRRRERGARALEQRLAAEKLSGTRSSEGVLGEDATANV</sequence>
<feature type="compositionally biased region" description="Basic and acidic residues" evidence="5">
    <location>
        <begin position="326"/>
        <end position="344"/>
    </location>
</feature>
<feature type="transmembrane region" description="Helical" evidence="6">
    <location>
        <begin position="75"/>
        <end position="99"/>
    </location>
</feature>
<dbReference type="GO" id="GO:0016020">
    <property type="term" value="C:membrane"/>
    <property type="evidence" value="ECO:0007669"/>
    <property type="project" value="UniProtKB-SubCell"/>
</dbReference>
<comment type="subcellular location">
    <subcellularLocation>
        <location evidence="1">Membrane</location>
        <topology evidence="1">Multi-pass membrane protein</topology>
    </subcellularLocation>
</comment>
<evidence type="ECO:0000256" key="3">
    <source>
        <dbReference type="ARBA" id="ARBA00022989"/>
    </source>
</evidence>
<dbReference type="EMBL" id="LR862135">
    <property type="protein sequence ID" value="CAD1840912.1"/>
    <property type="molecule type" value="Genomic_DNA"/>
</dbReference>
<reference evidence="7" key="1">
    <citation type="submission" date="2020-07" db="EMBL/GenBank/DDBJ databases">
        <authorList>
            <person name="Lin J."/>
        </authorList>
    </citation>
    <scope>NUCLEOTIDE SEQUENCE</scope>
</reference>
<proteinExistence type="predicted"/>
<evidence type="ECO:0000256" key="2">
    <source>
        <dbReference type="ARBA" id="ARBA00022692"/>
    </source>
</evidence>
<dbReference type="SUPFAM" id="SSF144091">
    <property type="entry name" value="Rhomboid-like"/>
    <property type="match status" value="1"/>
</dbReference>
<dbReference type="InterPro" id="IPR035952">
    <property type="entry name" value="Rhomboid-like_sf"/>
</dbReference>
<organism evidence="7">
    <name type="scientific">Ananas comosus var. bracteatus</name>
    <name type="common">red pineapple</name>
    <dbReference type="NCBI Taxonomy" id="296719"/>
    <lineage>
        <taxon>Eukaryota</taxon>
        <taxon>Viridiplantae</taxon>
        <taxon>Streptophyta</taxon>
        <taxon>Embryophyta</taxon>
        <taxon>Tracheophyta</taxon>
        <taxon>Spermatophyta</taxon>
        <taxon>Magnoliopsida</taxon>
        <taxon>Liliopsida</taxon>
        <taxon>Poales</taxon>
        <taxon>Bromeliaceae</taxon>
        <taxon>Bromelioideae</taxon>
        <taxon>Ananas</taxon>
    </lineage>
</organism>
<feature type="transmembrane region" description="Helical" evidence="6">
    <location>
        <begin position="213"/>
        <end position="233"/>
    </location>
</feature>
<keyword evidence="4 6" id="KW-0472">Membrane</keyword>
<evidence type="ECO:0000256" key="6">
    <source>
        <dbReference type="SAM" id="Phobius"/>
    </source>
</evidence>
<dbReference type="FunFam" id="1.20.1540.10:FF:000004">
    <property type="entry name" value="Transmembrane protein 115"/>
    <property type="match status" value="1"/>
</dbReference>